<dbReference type="RefSeq" id="WP_038661843.1">
    <property type="nucleotide sequence ID" value="NZ_CP009571.1"/>
</dbReference>
<organism evidence="3 4">
    <name type="scientific">Sphingomonas taxi</name>
    <dbReference type="NCBI Taxonomy" id="1549858"/>
    <lineage>
        <taxon>Bacteria</taxon>
        <taxon>Pseudomonadati</taxon>
        <taxon>Pseudomonadota</taxon>
        <taxon>Alphaproteobacteria</taxon>
        <taxon>Sphingomonadales</taxon>
        <taxon>Sphingomonadaceae</taxon>
        <taxon>Sphingomonas</taxon>
    </lineage>
</organism>
<evidence type="ECO:0000313" key="3">
    <source>
        <dbReference type="EMBL" id="AIT06408.1"/>
    </source>
</evidence>
<dbReference type="Proteomes" id="UP000033200">
    <property type="component" value="Chromosome"/>
</dbReference>
<evidence type="ECO:0000259" key="2">
    <source>
        <dbReference type="Pfam" id="PF01337"/>
    </source>
</evidence>
<dbReference type="EMBL" id="CP009571">
    <property type="protein sequence ID" value="AIT06408.1"/>
    <property type="molecule type" value="Genomic_DNA"/>
</dbReference>
<feature type="domain" description="Barstar (barnase inhibitor)" evidence="2">
    <location>
        <begin position="1"/>
        <end position="87"/>
    </location>
</feature>
<sequence length="94" mass="10433">MTTIELDGRGWRSRADFYAALLPRLGAEPWVGGNLDALFDCLGGGIADLAPPFEVIVRHVGDLPADELAYVRRAEQVFDDARAEFGRDVRLRFV</sequence>
<dbReference type="HOGENOM" id="CLU_2384664_0_0_5"/>
<dbReference type="InterPro" id="IPR035905">
    <property type="entry name" value="Barstar-like_sf"/>
</dbReference>
<keyword evidence="4" id="KW-1185">Reference proteome</keyword>
<gene>
    <name evidence="3" type="ORF">MC45_08550</name>
</gene>
<dbReference type="AlphaFoldDB" id="A0A097EFQ8"/>
<evidence type="ECO:0000313" key="4">
    <source>
        <dbReference type="Proteomes" id="UP000033200"/>
    </source>
</evidence>
<dbReference type="Pfam" id="PF01337">
    <property type="entry name" value="Barstar"/>
    <property type="match status" value="1"/>
</dbReference>
<dbReference type="KEGG" id="stax:MC45_08550"/>
<evidence type="ECO:0000256" key="1">
    <source>
        <dbReference type="ARBA" id="ARBA00006845"/>
    </source>
</evidence>
<name>A0A097EFQ8_9SPHN</name>
<dbReference type="SUPFAM" id="SSF52038">
    <property type="entry name" value="Barstar-related"/>
    <property type="match status" value="1"/>
</dbReference>
<comment type="similarity">
    <text evidence="1">Belongs to the barstar family.</text>
</comment>
<dbReference type="InterPro" id="IPR000468">
    <property type="entry name" value="Barstar"/>
</dbReference>
<reference evidence="3 4" key="1">
    <citation type="submission" date="2014-09" db="EMBL/GenBank/DDBJ databases">
        <title>Using Illumina technology Improving SMRT sequencing Genome Assembly by RASTools.</title>
        <authorList>
            <person name="Zhou Y."/>
            <person name="Ma T."/>
            <person name="Liu T."/>
        </authorList>
    </citation>
    <scope>NUCLEOTIDE SEQUENCE [LARGE SCALE GENOMIC DNA]</scope>
    <source>
        <strain evidence="3 4">ATCC 55669</strain>
    </source>
</reference>
<dbReference type="Gene3D" id="3.30.370.10">
    <property type="entry name" value="Barstar-like"/>
    <property type="match status" value="1"/>
</dbReference>
<proteinExistence type="inferred from homology"/>
<protein>
    <recommendedName>
        <fullName evidence="2">Barstar (barnase inhibitor) domain-containing protein</fullName>
    </recommendedName>
</protein>
<accession>A0A097EFQ8</accession>
<dbReference type="STRING" id="1549858.MC45_08550"/>
<dbReference type="eggNOG" id="ENOG502ZH7K">
    <property type="taxonomic scope" value="Bacteria"/>
</dbReference>